<dbReference type="RefSeq" id="WP_368496786.1">
    <property type="nucleotide sequence ID" value="NZ_CP162511.1"/>
</dbReference>
<dbReference type="InterPro" id="IPR011055">
    <property type="entry name" value="Dup_hybrid_motif"/>
</dbReference>
<dbReference type="InterPro" id="IPR016047">
    <property type="entry name" value="M23ase_b-sheet_dom"/>
</dbReference>
<dbReference type="CDD" id="cd12797">
    <property type="entry name" value="M23_peptidase"/>
    <property type="match status" value="1"/>
</dbReference>
<dbReference type="InterPro" id="IPR050570">
    <property type="entry name" value="Cell_wall_metabolism_enzyme"/>
</dbReference>
<accession>A0AB39BDR0</accession>
<feature type="domain" description="M23ase beta-sheet core" evidence="2">
    <location>
        <begin position="38"/>
        <end position="132"/>
    </location>
</feature>
<dbReference type="PANTHER" id="PTHR21666">
    <property type="entry name" value="PEPTIDASE-RELATED"/>
    <property type="match status" value="1"/>
</dbReference>
<protein>
    <submittedName>
        <fullName evidence="3">Peptidoglycan DD-metalloendopeptidase family protein</fullName>
    </submittedName>
</protein>
<name>A0AB39BDR0_9MICO</name>
<dbReference type="EMBL" id="CP162511">
    <property type="protein sequence ID" value="XDI04383.1"/>
    <property type="molecule type" value="Genomic_DNA"/>
</dbReference>
<reference evidence="3" key="1">
    <citation type="submission" date="2024-05" db="EMBL/GenBank/DDBJ databases">
        <title>Herbiconiux sp. A18JL235.</title>
        <authorList>
            <person name="Zhang G."/>
        </authorList>
    </citation>
    <scope>NUCLEOTIDE SEQUENCE</scope>
    <source>
        <strain evidence="3">A18JL235</strain>
    </source>
</reference>
<gene>
    <name evidence="3" type="ORF">ABFY20_13710</name>
</gene>
<dbReference type="AlphaFoldDB" id="A0AB39BDR0"/>
<evidence type="ECO:0000256" key="1">
    <source>
        <dbReference type="ARBA" id="ARBA00022729"/>
    </source>
</evidence>
<dbReference type="PANTHER" id="PTHR21666:SF289">
    <property type="entry name" value="L-ALA--D-GLU ENDOPEPTIDASE"/>
    <property type="match status" value="1"/>
</dbReference>
<dbReference type="SUPFAM" id="SSF51261">
    <property type="entry name" value="Duplicated hybrid motif"/>
    <property type="match status" value="1"/>
</dbReference>
<evidence type="ECO:0000313" key="3">
    <source>
        <dbReference type="EMBL" id="XDI04383.1"/>
    </source>
</evidence>
<organism evidence="3">
    <name type="scientific">Herbiconiux sp. A18JL235</name>
    <dbReference type="NCBI Taxonomy" id="3152363"/>
    <lineage>
        <taxon>Bacteria</taxon>
        <taxon>Bacillati</taxon>
        <taxon>Actinomycetota</taxon>
        <taxon>Actinomycetes</taxon>
        <taxon>Micrococcales</taxon>
        <taxon>Microbacteriaceae</taxon>
        <taxon>Herbiconiux</taxon>
    </lineage>
</organism>
<keyword evidence="1" id="KW-0732">Signal</keyword>
<proteinExistence type="predicted"/>
<evidence type="ECO:0000259" key="2">
    <source>
        <dbReference type="Pfam" id="PF01551"/>
    </source>
</evidence>
<dbReference type="GO" id="GO:0004222">
    <property type="term" value="F:metalloendopeptidase activity"/>
    <property type="evidence" value="ECO:0007669"/>
    <property type="project" value="TreeGrafter"/>
</dbReference>
<dbReference type="Gene3D" id="2.70.70.10">
    <property type="entry name" value="Glucose Permease (Domain IIA)"/>
    <property type="match status" value="1"/>
</dbReference>
<sequence length="147" mass="14742">MVISLATPRVDGPLWASPVEPTVVVAEFRAPATPYSAGHRGLDLLAVPGGVVVAPESGVVAYTGVVGDRPVIAIEHPGGYRSSLEPVAASAALAVGDAVARGQPIGTVAAGGHCAAGCVHLGVRLDGEYLNPRLLYGGVPRAVLLPP</sequence>
<dbReference type="Pfam" id="PF01551">
    <property type="entry name" value="Peptidase_M23"/>
    <property type="match status" value="1"/>
</dbReference>